<dbReference type="GO" id="GO:0022857">
    <property type="term" value="F:transmembrane transporter activity"/>
    <property type="evidence" value="ECO:0007669"/>
    <property type="project" value="InterPro"/>
</dbReference>
<dbReference type="InterPro" id="IPR037294">
    <property type="entry name" value="ABC_BtuC-like"/>
</dbReference>
<comment type="subcellular location">
    <subcellularLocation>
        <location evidence="1">Cell membrane</location>
        <topology evidence="1">Multi-pass membrane protein</topology>
    </subcellularLocation>
</comment>
<feature type="transmembrane region" description="Helical" evidence="8">
    <location>
        <begin position="244"/>
        <end position="266"/>
    </location>
</feature>
<keyword evidence="10" id="KW-1185">Reference proteome</keyword>
<name>A0A1M7YPL9_9VIBR</name>
<accession>A0A1M7YPL9</accession>
<keyword evidence="7 8" id="KW-0472">Membrane</keyword>
<dbReference type="InterPro" id="IPR000522">
    <property type="entry name" value="ABC_transptr_permease_BtuC"/>
</dbReference>
<feature type="transmembrane region" description="Helical" evidence="8">
    <location>
        <begin position="152"/>
        <end position="174"/>
    </location>
</feature>
<keyword evidence="4" id="KW-1003">Cell membrane</keyword>
<reference evidence="10" key="1">
    <citation type="submission" date="2016-12" db="EMBL/GenBank/DDBJ databases">
        <authorList>
            <person name="Rodrigo-Torres L."/>
            <person name="Arahal R.D."/>
            <person name="Lucena T."/>
        </authorList>
    </citation>
    <scope>NUCLEOTIDE SEQUENCE [LARGE SCALE GENOMIC DNA]</scope>
</reference>
<keyword evidence="3" id="KW-0813">Transport</keyword>
<comment type="similarity">
    <text evidence="2">Belongs to the binding-protein-dependent transport system permease family. FecCD subfamily.</text>
</comment>
<evidence type="ECO:0000256" key="5">
    <source>
        <dbReference type="ARBA" id="ARBA00022692"/>
    </source>
</evidence>
<dbReference type="Gene3D" id="1.10.3470.10">
    <property type="entry name" value="ABC transporter involved in vitamin B12 uptake, BtuC"/>
    <property type="match status" value="1"/>
</dbReference>
<keyword evidence="5 8" id="KW-0812">Transmembrane</keyword>
<evidence type="ECO:0000256" key="7">
    <source>
        <dbReference type="ARBA" id="ARBA00023136"/>
    </source>
</evidence>
<dbReference type="PANTHER" id="PTHR30472">
    <property type="entry name" value="FERRIC ENTEROBACTIN TRANSPORT SYSTEM PERMEASE PROTEIN"/>
    <property type="match status" value="1"/>
</dbReference>
<dbReference type="PANTHER" id="PTHR30472:SF1">
    <property type="entry name" value="FE(3+) DICITRATE TRANSPORT SYSTEM PERMEASE PROTEIN FECC-RELATED"/>
    <property type="match status" value="1"/>
</dbReference>
<dbReference type="GO" id="GO:0033214">
    <property type="term" value="P:siderophore-iron import into cell"/>
    <property type="evidence" value="ECO:0007669"/>
    <property type="project" value="TreeGrafter"/>
</dbReference>
<organism evidence="9 10">
    <name type="scientific">Vibrio quintilis</name>
    <dbReference type="NCBI Taxonomy" id="1117707"/>
    <lineage>
        <taxon>Bacteria</taxon>
        <taxon>Pseudomonadati</taxon>
        <taxon>Pseudomonadota</taxon>
        <taxon>Gammaproteobacteria</taxon>
        <taxon>Vibrionales</taxon>
        <taxon>Vibrionaceae</taxon>
        <taxon>Vibrio</taxon>
    </lineage>
</organism>
<gene>
    <name evidence="9" type="primary">fecC</name>
    <name evidence="9" type="ORF">VQ7734_00249</name>
</gene>
<feature type="transmembrane region" description="Helical" evidence="8">
    <location>
        <begin position="122"/>
        <end position="140"/>
    </location>
</feature>
<dbReference type="SUPFAM" id="SSF81345">
    <property type="entry name" value="ABC transporter involved in vitamin B12 uptake, BtuC"/>
    <property type="match status" value="1"/>
</dbReference>
<protein>
    <submittedName>
        <fullName evidence="9">Fe(3+) dicitrate transport system permease protein FecC</fullName>
    </submittedName>
</protein>
<evidence type="ECO:0000313" key="9">
    <source>
        <dbReference type="EMBL" id="SHO54535.1"/>
    </source>
</evidence>
<feature type="transmembrane region" description="Helical" evidence="8">
    <location>
        <begin position="94"/>
        <end position="116"/>
    </location>
</feature>
<feature type="transmembrane region" description="Helical" evidence="8">
    <location>
        <begin position="62"/>
        <end position="82"/>
    </location>
</feature>
<dbReference type="Pfam" id="PF01032">
    <property type="entry name" value="FecCD"/>
    <property type="match status" value="1"/>
</dbReference>
<evidence type="ECO:0000256" key="3">
    <source>
        <dbReference type="ARBA" id="ARBA00022448"/>
    </source>
</evidence>
<evidence type="ECO:0000256" key="1">
    <source>
        <dbReference type="ARBA" id="ARBA00004651"/>
    </source>
</evidence>
<evidence type="ECO:0000256" key="2">
    <source>
        <dbReference type="ARBA" id="ARBA00007935"/>
    </source>
</evidence>
<dbReference type="OrthoDB" id="9055647at2"/>
<dbReference type="RefSeq" id="WP_073579450.1">
    <property type="nucleotide sequence ID" value="NZ_AP024898.1"/>
</dbReference>
<evidence type="ECO:0000256" key="4">
    <source>
        <dbReference type="ARBA" id="ARBA00022475"/>
    </source>
</evidence>
<keyword evidence="6 8" id="KW-1133">Transmembrane helix</keyword>
<dbReference type="GO" id="GO:0005886">
    <property type="term" value="C:plasma membrane"/>
    <property type="evidence" value="ECO:0007669"/>
    <property type="project" value="UniProtKB-SubCell"/>
</dbReference>
<dbReference type="EMBL" id="FRFG01000005">
    <property type="protein sequence ID" value="SHO54535.1"/>
    <property type="molecule type" value="Genomic_DNA"/>
</dbReference>
<dbReference type="AlphaFoldDB" id="A0A1M7YPL9"/>
<dbReference type="FunFam" id="1.10.3470.10:FF:000001">
    <property type="entry name" value="Vitamin B12 ABC transporter permease BtuC"/>
    <property type="match status" value="1"/>
</dbReference>
<dbReference type="STRING" id="1117707.VQ7734_00249"/>
<sequence length="333" mass="34706">MNHSKLLKSGLLILMIGIILCLSWAGAVTFSALPVPWTAPWDMISHPQSASLASTLLFEVRFPRLVAAVLTGSGFAVAGVLMQTLSKNPLASPGLFGVNAGAALGVALASTCLQYLPLLSQPVAAIFGGAAAWCVVMLLGKAGRAGHESKRLVLAGIAVSALCGAVTKTILILAEDQATSVMTWLAGSFAGISWQHLFWSAPVLVTCLIISCSVSPQLNLLLLGDDRAKTLGVRLGVVRFITNMLLFVLVGVCVSCVGAIAFVGLIGPHIARFFFGHDHRWLLPGAALTGAILTTSADLLSRAIIFPAETPAGAVLALIGAPCFIYLVRKKKS</sequence>
<evidence type="ECO:0000313" key="10">
    <source>
        <dbReference type="Proteomes" id="UP000184600"/>
    </source>
</evidence>
<feature type="transmembrane region" description="Helical" evidence="8">
    <location>
        <begin position="12"/>
        <end position="33"/>
    </location>
</feature>
<evidence type="ECO:0000256" key="6">
    <source>
        <dbReference type="ARBA" id="ARBA00022989"/>
    </source>
</evidence>
<dbReference type="Proteomes" id="UP000184600">
    <property type="component" value="Unassembled WGS sequence"/>
</dbReference>
<proteinExistence type="inferred from homology"/>
<evidence type="ECO:0000256" key="8">
    <source>
        <dbReference type="SAM" id="Phobius"/>
    </source>
</evidence>
<feature type="transmembrane region" description="Helical" evidence="8">
    <location>
        <begin position="304"/>
        <end position="328"/>
    </location>
</feature>
<dbReference type="CDD" id="cd06550">
    <property type="entry name" value="TM_ABC_iron-siderophores_like"/>
    <property type="match status" value="1"/>
</dbReference>
<feature type="transmembrane region" description="Helical" evidence="8">
    <location>
        <begin position="197"/>
        <end position="223"/>
    </location>
</feature>